<gene>
    <name evidence="1" type="ORF">AB0A76_23995</name>
</gene>
<accession>A0ABV3D188</accession>
<protein>
    <submittedName>
        <fullName evidence="1">Uncharacterized protein</fullName>
    </submittedName>
</protein>
<proteinExistence type="predicted"/>
<organism evidence="1 2">
    <name type="scientific">Streptomyces exfoliatus</name>
    <name type="common">Streptomyces hydrogenans</name>
    <dbReference type="NCBI Taxonomy" id="1905"/>
    <lineage>
        <taxon>Bacteria</taxon>
        <taxon>Bacillati</taxon>
        <taxon>Actinomycetota</taxon>
        <taxon>Actinomycetes</taxon>
        <taxon>Kitasatosporales</taxon>
        <taxon>Streptomycetaceae</taxon>
        <taxon>Streptomyces</taxon>
    </lineage>
</organism>
<evidence type="ECO:0000313" key="1">
    <source>
        <dbReference type="EMBL" id="MEU7296232.1"/>
    </source>
</evidence>
<keyword evidence="2" id="KW-1185">Reference proteome</keyword>
<dbReference type="RefSeq" id="WP_359211905.1">
    <property type="nucleotide sequence ID" value="NZ_JBEZAM010000038.1"/>
</dbReference>
<dbReference type="Proteomes" id="UP001551210">
    <property type="component" value="Unassembled WGS sequence"/>
</dbReference>
<reference evidence="1 2" key="1">
    <citation type="submission" date="2024-06" db="EMBL/GenBank/DDBJ databases">
        <title>The Natural Products Discovery Center: Release of the First 8490 Sequenced Strains for Exploring Actinobacteria Biosynthetic Diversity.</title>
        <authorList>
            <person name="Kalkreuter E."/>
            <person name="Kautsar S.A."/>
            <person name="Yang D."/>
            <person name="Bader C.D."/>
            <person name="Teijaro C.N."/>
            <person name="Fluegel L."/>
            <person name="Davis C.M."/>
            <person name="Simpson J.R."/>
            <person name="Lauterbach L."/>
            <person name="Steele A.D."/>
            <person name="Gui C."/>
            <person name="Meng S."/>
            <person name="Li G."/>
            <person name="Viehrig K."/>
            <person name="Ye F."/>
            <person name="Su P."/>
            <person name="Kiefer A.F."/>
            <person name="Nichols A."/>
            <person name="Cepeda A.J."/>
            <person name="Yan W."/>
            <person name="Fan B."/>
            <person name="Jiang Y."/>
            <person name="Adhikari A."/>
            <person name="Zheng C.-J."/>
            <person name="Schuster L."/>
            <person name="Cowan T.M."/>
            <person name="Smanski M.J."/>
            <person name="Chevrette M.G."/>
            <person name="De Carvalho L.P.S."/>
            <person name="Shen B."/>
        </authorList>
    </citation>
    <scope>NUCLEOTIDE SEQUENCE [LARGE SCALE GENOMIC DNA]</scope>
    <source>
        <strain evidence="1 2">NPDC045705</strain>
    </source>
</reference>
<dbReference type="EMBL" id="JBEZAM010000038">
    <property type="protein sequence ID" value="MEU7296232.1"/>
    <property type="molecule type" value="Genomic_DNA"/>
</dbReference>
<comment type="caution">
    <text evidence="1">The sequence shown here is derived from an EMBL/GenBank/DDBJ whole genome shotgun (WGS) entry which is preliminary data.</text>
</comment>
<sequence>MTPNASYVLVNRKRGPPSPFWRTPGGRRRLKSLVDRITAADATVLVASLVVSTSGSEERKPRVELHLKRGVEALLQPQ</sequence>
<name>A0ABV3D188_STREX</name>
<evidence type="ECO:0000313" key="2">
    <source>
        <dbReference type="Proteomes" id="UP001551210"/>
    </source>
</evidence>